<sequence length="171" mass="18565">MDGYARMGPDSEFVQNRREPLRLIEFVTNVAKVLADPQSLKCRLDTYRQPRRPGDGSLLGPDHRQGEEMTVITGQTRQEPCAQKGGLPGPRGTQNDEQPINALLAQAPQFVQGAHQGGIAPEEDSGINDIQGAKAPVRAPLRIGGWRPGKGGGIQARLLQTVFEARQPLGR</sequence>
<evidence type="ECO:0000313" key="3">
    <source>
        <dbReference type="EMBL" id="VFK59175.1"/>
    </source>
</evidence>
<dbReference type="EMBL" id="CAADFY010000055">
    <property type="protein sequence ID" value="VFK54776.1"/>
    <property type="molecule type" value="Genomic_DNA"/>
</dbReference>
<dbReference type="EMBL" id="CAADFV010000052">
    <property type="protein sequence ID" value="VFK59175.1"/>
    <property type="molecule type" value="Genomic_DNA"/>
</dbReference>
<feature type="region of interest" description="Disordered" evidence="1">
    <location>
        <begin position="47"/>
        <end position="99"/>
    </location>
</feature>
<organism evidence="2">
    <name type="scientific">Candidatus Kentrum sp. TUN</name>
    <dbReference type="NCBI Taxonomy" id="2126343"/>
    <lineage>
        <taxon>Bacteria</taxon>
        <taxon>Pseudomonadati</taxon>
        <taxon>Pseudomonadota</taxon>
        <taxon>Gammaproteobacteria</taxon>
        <taxon>Candidatus Kentrum</taxon>
    </lineage>
</organism>
<dbReference type="AlphaFoldDB" id="A0A450ZLW0"/>
<reference evidence="2" key="1">
    <citation type="submission" date="2019-02" db="EMBL/GenBank/DDBJ databases">
        <authorList>
            <person name="Gruber-Vodicka R. H."/>
            <person name="Seah K. B. B."/>
        </authorList>
    </citation>
    <scope>NUCLEOTIDE SEQUENCE</scope>
    <source>
        <strain evidence="3">BECK_BY2</strain>
        <strain evidence="2">BECK_BY3</strain>
    </source>
</reference>
<evidence type="ECO:0000313" key="2">
    <source>
        <dbReference type="EMBL" id="VFK54776.1"/>
    </source>
</evidence>
<name>A0A450ZLW0_9GAMM</name>
<proteinExistence type="predicted"/>
<protein>
    <submittedName>
        <fullName evidence="2">Uncharacterized protein</fullName>
    </submittedName>
</protein>
<gene>
    <name evidence="3" type="ORF">BECKTUN1418E_GA0071001_10522</name>
    <name evidence="2" type="ORF">BECKTUN1418F_GA0071002_10552</name>
</gene>
<accession>A0A450ZLW0</accession>
<evidence type="ECO:0000256" key="1">
    <source>
        <dbReference type="SAM" id="MobiDB-lite"/>
    </source>
</evidence>